<evidence type="ECO:0000313" key="3">
    <source>
        <dbReference type="Proteomes" id="UP000061468"/>
    </source>
</evidence>
<dbReference type="Gene3D" id="1.10.443.10">
    <property type="entry name" value="Intergrase catalytic core"/>
    <property type="match status" value="1"/>
</dbReference>
<organism evidence="2 3">
    <name type="scientific">Alteromonas mediterranea</name>
    <dbReference type="NCBI Taxonomy" id="314275"/>
    <lineage>
        <taxon>Bacteria</taxon>
        <taxon>Pseudomonadati</taxon>
        <taxon>Pseudomonadota</taxon>
        <taxon>Gammaproteobacteria</taxon>
        <taxon>Alteromonadales</taxon>
        <taxon>Alteromonadaceae</taxon>
        <taxon>Alteromonas/Salinimonas group</taxon>
        <taxon>Alteromonas</taxon>
    </lineage>
</organism>
<evidence type="ECO:0000313" key="2">
    <source>
        <dbReference type="EMBL" id="AMJ80769.1"/>
    </source>
</evidence>
<dbReference type="GO" id="GO:0006310">
    <property type="term" value="P:DNA recombination"/>
    <property type="evidence" value="ECO:0007669"/>
    <property type="project" value="UniProtKB-KW"/>
</dbReference>
<dbReference type="Proteomes" id="UP000061468">
    <property type="component" value="Plasmid pAMEDUM8_300"/>
</dbReference>
<geneLocation type="plasmid" evidence="2 3">
    <name>pAMEDUM8_300</name>
</geneLocation>
<sequence>MNINRTKADSTIQDYQSRVATLTKRCGLEINDENYYKKLVEQLLSEKSQISTSTWRKKKAALVWYLEKNNIQHLADSLLAISSEGAIKKPNKTSACKKKHLTKKEEDTIRQELETLHDVGDFWGLQLLPITELILTTGLRPIEMKAAKLYINQQELHSEIQEHLGHYSGSYPVLKIRNAKNTNGRSFGEFRFVDLSEVSQRSILAIRLALLHVNKARTTENDSVSFEDYYEVLRKAFSRLVNRLFSDKRKKISLYTYRHQCIANLKSAKTPLSHIAAIVGHGNDLTASEHYGKGRFGRGDAGLVKANTIDVGKVKLLFDKKVNKNFQPTQN</sequence>
<evidence type="ECO:0000256" key="1">
    <source>
        <dbReference type="ARBA" id="ARBA00023172"/>
    </source>
</evidence>
<dbReference type="InterPro" id="IPR013762">
    <property type="entry name" value="Integrase-like_cat_sf"/>
</dbReference>
<dbReference type="AlphaFoldDB" id="A0AAC9AEG1"/>
<dbReference type="GO" id="GO:0015074">
    <property type="term" value="P:DNA integration"/>
    <property type="evidence" value="ECO:0007669"/>
    <property type="project" value="InterPro"/>
</dbReference>
<keyword evidence="1" id="KW-0233">DNA recombination</keyword>
<accession>A0AAC9AEG1</accession>
<gene>
    <name evidence="2" type="ORF">AV942_20510</name>
</gene>
<keyword evidence="2" id="KW-0614">Plasmid</keyword>
<dbReference type="InterPro" id="IPR011010">
    <property type="entry name" value="DNA_brk_join_enz"/>
</dbReference>
<name>A0AAC9AEG1_9ALTE</name>
<protein>
    <recommendedName>
        <fullName evidence="4">Tyr recombinase domain-containing protein</fullName>
    </recommendedName>
</protein>
<dbReference type="EMBL" id="CP013929">
    <property type="protein sequence ID" value="AMJ80769.1"/>
    <property type="molecule type" value="Genomic_DNA"/>
</dbReference>
<reference evidence="2 3" key="1">
    <citation type="submission" date="2015-12" db="EMBL/GenBank/DDBJ databases">
        <title>Intraspecies pangenome expansion in the marine bacterium Alteromonas.</title>
        <authorList>
            <person name="Lopez-Perez M."/>
            <person name="Rodriguez-Valera F."/>
        </authorList>
    </citation>
    <scope>NUCLEOTIDE SEQUENCE [LARGE SCALE GENOMIC DNA]</scope>
    <source>
        <strain evidence="2 3">UM8</strain>
        <plasmid evidence="2 3">pAMEDUM8_300</plasmid>
    </source>
</reference>
<proteinExistence type="predicted"/>
<dbReference type="GO" id="GO:0003677">
    <property type="term" value="F:DNA binding"/>
    <property type="evidence" value="ECO:0007669"/>
    <property type="project" value="InterPro"/>
</dbReference>
<evidence type="ECO:0008006" key="4">
    <source>
        <dbReference type="Google" id="ProtNLM"/>
    </source>
</evidence>
<dbReference type="SUPFAM" id="SSF56349">
    <property type="entry name" value="DNA breaking-rejoining enzymes"/>
    <property type="match status" value="1"/>
</dbReference>